<dbReference type="KEGG" id="bpf:BpOF4_21959"/>
<name>D3G211_ALKPO</name>
<organism evidence="2 3">
    <name type="scientific">Alkalihalophilus pseudofirmus (strain ATCC BAA-2126 / JCM 17055 / OF4)</name>
    <name type="common">Bacillus pseudofirmus</name>
    <dbReference type="NCBI Taxonomy" id="398511"/>
    <lineage>
        <taxon>Bacteria</taxon>
        <taxon>Bacillati</taxon>
        <taxon>Bacillota</taxon>
        <taxon>Bacilli</taxon>
        <taxon>Bacillales</taxon>
        <taxon>Bacillaceae</taxon>
        <taxon>Alkalihalophilus</taxon>
    </lineage>
</organism>
<dbReference type="Pfam" id="PF15534">
    <property type="entry name" value="Ntox35"/>
    <property type="match status" value="1"/>
</dbReference>
<sequence>MNKYIIRLLIFFMIFPLLPNYNVVKASTETDDHYQQELVKEFEKDLEYQLGQEISKEINTDIKLTSEEIVIEIGLEEEAVSVDVVMDFETELFTVESDVLEDDNIVTNTIYDVIVHESEEDVFIATFVNQESGEIYDMDTTELEASALPLVIVAAVARHGIQYAIKKYGKKAAQNAVSSRSFNTVLSSVKNIDANKRAHILANKHDWHKVTKNNWTDVSKVMSHVMRYGKESAYGSARKKTLSMSGQTVTVTFTRVNGQVRISNGWVNK</sequence>
<gene>
    <name evidence="2" type="ordered locus">BpOF4_21959</name>
</gene>
<dbReference type="Proteomes" id="UP000001544">
    <property type="component" value="Plasmid pBpOF4-02"/>
</dbReference>
<dbReference type="InterPro" id="IPR029109">
    <property type="entry name" value="Ntox35"/>
</dbReference>
<proteinExistence type="predicted"/>
<keyword evidence="2" id="KW-0614">Plasmid</keyword>
<dbReference type="EMBL" id="CP001880">
    <property type="protein sequence ID" value="ADC52387.1"/>
    <property type="molecule type" value="Genomic_DNA"/>
</dbReference>
<dbReference type="HOGENOM" id="CLU_089954_0_0_9"/>
<feature type="domain" description="Bacterial toxin 35" evidence="1">
    <location>
        <begin position="192"/>
        <end position="267"/>
    </location>
</feature>
<accession>D3G211</accession>
<geneLocation type="plasmid" evidence="2 3">
    <name>pBpOF4-02</name>
</geneLocation>
<reference evidence="2 3" key="1">
    <citation type="journal article" date="2011" name="Environ. Microbiol.">
        <title>Genome of alkaliphilic Bacillus pseudofirmus OF4 reveals adaptations that support the ability to grow in an external pH range from 7.5 to 11.4.</title>
        <authorList>
            <person name="Janto B."/>
            <person name="Ahmed A."/>
            <person name="Ito M."/>
            <person name="Liu J."/>
            <person name="Hicks D.B."/>
            <person name="Pagni S."/>
            <person name="Fackelmayer O.J."/>
            <person name="Smith T.A."/>
            <person name="Earl J."/>
            <person name="Elbourne L.D."/>
            <person name="Hassan K."/>
            <person name="Paulsen I.T."/>
            <person name="Kolsto A.B."/>
            <person name="Tourasse N.J."/>
            <person name="Ehrlich G.D."/>
            <person name="Boissy R."/>
            <person name="Ivey D.M."/>
            <person name="Li G."/>
            <person name="Xue Y."/>
            <person name="Ma Y."/>
            <person name="Hu F.Z."/>
            <person name="Krulwich T.A."/>
        </authorList>
    </citation>
    <scope>NUCLEOTIDE SEQUENCE [LARGE SCALE GENOMIC DNA]</scope>
    <source>
        <strain evidence="3">ATCC BAA-2126 / JCM 17055 / OF4</strain>
    </source>
</reference>
<dbReference type="AlphaFoldDB" id="D3G211"/>
<dbReference type="RefSeq" id="WP_012961289.1">
    <property type="nucleotide sequence ID" value="NC_013793.1"/>
</dbReference>
<dbReference type="NCBIfam" id="NF038340">
    <property type="entry name" value="SAR2788_fam"/>
    <property type="match status" value="1"/>
</dbReference>
<evidence type="ECO:0000313" key="2">
    <source>
        <dbReference type="EMBL" id="ADC52387.1"/>
    </source>
</evidence>
<protein>
    <submittedName>
        <fullName evidence="2">MafB-related protein</fullName>
    </submittedName>
</protein>
<evidence type="ECO:0000313" key="3">
    <source>
        <dbReference type="Proteomes" id="UP000001544"/>
    </source>
</evidence>
<evidence type="ECO:0000259" key="1">
    <source>
        <dbReference type="Pfam" id="PF15534"/>
    </source>
</evidence>
<keyword evidence="3" id="KW-1185">Reference proteome</keyword>